<dbReference type="InterPro" id="IPR050469">
    <property type="entry name" value="Diguanylate_Cyclase"/>
</dbReference>
<dbReference type="FunFam" id="3.30.70.270:FF:000001">
    <property type="entry name" value="Diguanylate cyclase domain protein"/>
    <property type="match status" value="1"/>
</dbReference>
<evidence type="ECO:0000313" key="2">
    <source>
        <dbReference type="EMBL" id="SHH14387.1"/>
    </source>
</evidence>
<evidence type="ECO:0000313" key="3">
    <source>
        <dbReference type="Proteomes" id="UP000242329"/>
    </source>
</evidence>
<organism evidence="2 3">
    <name type="scientific">Thermosyntropha lipolytica DSM 11003</name>
    <dbReference type="NCBI Taxonomy" id="1123382"/>
    <lineage>
        <taxon>Bacteria</taxon>
        <taxon>Bacillati</taxon>
        <taxon>Bacillota</taxon>
        <taxon>Clostridia</taxon>
        <taxon>Eubacteriales</taxon>
        <taxon>Syntrophomonadaceae</taxon>
        <taxon>Thermosyntropha</taxon>
    </lineage>
</organism>
<name>A0A1M5QJX1_9FIRM</name>
<dbReference type="AlphaFoldDB" id="A0A1M5QJX1"/>
<dbReference type="GO" id="GO:0005886">
    <property type="term" value="C:plasma membrane"/>
    <property type="evidence" value="ECO:0007669"/>
    <property type="project" value="TreeGrafter"/>
</dbReference>
<reference evidence="3" key="1">
    <citation type="submission" date="2016-11" db="EMBL/GenBank/DDBJ databases">
        <authorList>
            <person name="Varghese N."/>
            <person name="Submissions S."/>
        </authorList>
    </citation>
    <scope>NUCLEOTIDE SEQUENCE [LARGE SCALE GENOMIC DNA]</scope>
    <source>
        <strain evidence="3">DSM 11003</strain>
    </source>
</reference>
<protein>
    <submittedName>
        <fullName evidence="2">Diguanylate cyclase (GGDEF) domain-containing protein</fullName>
    </submittedName>
</protein>
<dbReference type="Proteomes" id="UP000242329">
    <property type="component" value="Unassembled WGS sequence"/>
</dbReference>
<dbReference type="Pfam" id="PF00990">
    <property type="entry name" value="GGDEF"/>
    <property type="match status" value="1"/>
</dbReference>
<dbReference type="GO" id="GO:1902201">
    <property type="term" value="P:negative regulation of bacterial-type flagellum-dependent cell motility"/>
    <property type="evidence" value="ECO:0007669"/>
    <property type="project" value="TreeGrafter"/>
</dbReference>
<proteinExistence type="predicted"/>
<evidence type="ECO:0000259" key="1">
    <source>
        <dbReference type="PROSITE" id="PS50887"/>
    </source>
</evidence>
<dbReference type="PANTHER" id="PTHR45138">
    <property type="entry name" value="REGULATORY COMPONENTS OF SENSORY TRANSDUCTION SYSTEM"/>
    <property type="match status" value="1"/>
</dbReference>
<dbReference type="InterPro" id="IPR000160">
    <property type="entry name" value="GGDEF_dom"/>
</dbReference>
<dbReference type="PROSITE" id="PS50887">
    <property type="entry name" value="GGDEF"/>
    <property type="match status" value="1"/>
</dbReference>
<dbReference type="CDD" id="cd01949">
    <property type="entry name" value="GGDEF"/>
    <property type="match status" value="1"/>
</dbReference>
<dbReference type="OrthoDB" id="9805474at2"/>
<dbReference type="EMBL" id="FQWY01000035">
    <property type="protein sequence ID" value="SHH14387.1"/>
    <property type="molecule type" value="Genomic_DNA"/>
</dbReference>
<dbReference type="PANTHER" id="PTHR45138:SF9">
    <property type="entry name" value="DIGUANYLATE CYCLASE DGCM-RELATED"/>
    <property type="match status" value="1"/>
</dbReference>
<dbReference type="SUPFAM" id="SSF55073">
    <property type="entry name" value="Nucleotide cyclase"/>
    <property type="match status" value="1"/>
</dbReference>
<dbReference type="InterPro" id="IPR029787">
    <property type="entry name" value="Nucleotide_cyclase"/>
</dbReference>
<feature type="domain" description="GGDEF" evidence="1">
    <location>
        <begin position="165"/>
        <end position="297"/>
    </location>
</feature>
<dbReference type="GO" id="GO:0043709">
    <property type="term" value="P:cell adhesion involved in single-species biofilm formation"/>
    <property type="evidence" value="ECO:0007669"/>
    <property type="project" value="TreeGrafter"/>
</dbReference>
<accession>A0A1M5QJX1</accession>
<dbReference type="RefSeq" id="WP_073093022.1">
    <property type="nucleotide sequence ID" value="NZ_FQWY01000035.1"/>
</dbReference>
<dbReference type="NCBIfam" id="TIGR00254">
    <property type="entry name" value="GGDEF"/>
    <property type="match status" value="1"/>
</dbReference>
<dbReference type="Gene3D" id="3.30.70.270">
    <property type="match status" value="1"/>
</dbReference>
<keyword evidence="3" id="KW-1185">Reference proteome</keyword>
<dbReference type="InterPro" id="IPR043128">
    <property type="entry name" value="Rev_trsase/Diguanyl_cyclase"/>
</dbReference>
<dbReference type="SMART" id="SM00267">
    <property type="entry name" value="GGDEF"/>
    <property type="match status" value="1"/>
</dbReference>
<dbReference type="GO" id="GO:0052621">
    <property type="term" value="F:diguanylate cyclase activity"/>
    <property type="evidence" value="ECO:0007669"/>
    <property type="project" value="TreeGrafter"/>
</dbReference>
<dbReference type="STRING" id="1123382.SAMN02745221_01786"/>
<gene>
    <name evidence="2" type="ORF">SAMN02745221_01786</name>
</gene>
<sequence>MEKIIEMENFIKNSDLWERMYDAVRVVDPVKKIPYMLKDNRLEENEDSCYSFWKQNTICANCISMRAFNEEETYVKIEFNGKKVYLVTAVPLLTDKGKMVAEFLQDVTDKGIIEGIDLDNAAEVYQKINRLNDMLVKDELTGVYNRRFIKERLDVEIFRAVTYAKPLAVIMADIDFFKKVNDTYGHMAGDEVLKKFARILQENVRGQEDWVARYGGEEFIICLPNTGKDGAFTTAERIRKEVAEAVVSYKEQEIRITASFGIAVLEGETLTGDDLIRKADENLYKAKNAGRNRVVCC</sequence>